<dbReference type="PANTHER" id="PTHR30041:SF8">
    <property type="entry name" value="PROTEIN YFFB"/>
    <property type="match status" value="1"/>
</dbReference>
<gene>
    <name evidence="3" type="ORF">C1H69_15650</name>
</gene>
<dbReference type="RefSeq" id="WP_102654315.1">
    <property type="nucleotide sequence ID" value="NZ_PNRF01000032.1"/>
</dbReference>
<dbReference type="InterPro" id="IPR036249">
    <property type="entry name" value="Thioredoxin-like_sf"/>
</dbReference>
<evidence type="ECO:0000313" key="3">
    <source>
        <dbReference type="EMBL" id="PMR73766.1"/>
    </source>
</evidence>
<dbReference type="PROSITE" id="PS51353">
    <property type="entry name" value="ARSC"/>
    <property type="match status" value="1"/>
</dbReference>
<dbReference type="OrthoDB" id="5432555at2"/>
<proteinExistence type="inferred from homology"/>
<dbReference type="NCBIfam" id="TIGR01616">
    <property type="entry name" value="nitro_assoc"/>
    <property type="match status" value="1"/>
</dbReference>
<evidence type="ECO:0000256" key="1">
    <source>
        <dbReference type="ARBA" id="ARBA00007198"/>
    </source>
</evidence>
<dbReference type="AlphaFoldDB" id="A0A2N7U004"/>
<name>A0A2N7U004_9GAMM</name>
<dbReference type="CDD" id="cd03033">
    <property type="entry name" value="ArsC_15kD"/>
    <property type="match status" value="1"/>
</dbReference>
<dbReference type="PANTHER" id="PTHR30041">
    <property type="entry name" value="ARSENATE REDUCTASE"/>
    <property type="match status" value="1"/>
</dbReference>
<keyword evidence="4" id="KW-1185">Reference proteome</keyword>
<comment type="similarity">
    <text evidence="1 2">Belongs to the ArsC family.</text>
</comment>
<sequence length="147" mass="16156">MSCIVFYEKPGCTTNKRQKRLLRSAGLELEERNLLDEPWTRERLRPFFGARPVAEWFNPSAPAIKHGELDPHALGDEEALALMLEQPLLIRRPLLSCGARFMVGFDPVALGALLPGDIATELLRAPMEGCSHEAGGNGHCQPPGGSR</sequence>
<reference evidence="3 4" key="1">
    <citation type="submission" date="2018-01" db="EMBL/GenBank/DDBJ databases">
        <title>Halomonas endophytica sp. nov., isolated from storage liquid in the stems of Populus euphratica.</title>
        <authorList>
            <person name="Chen C."/>
        </authorList>
    </citation>
    <scope>NUCLEOTIDE SEQUENCE [LARGE SCALE GENOMIC DNA]</scope>
    <source>
        <strain evidence="3 4">MC28</strain>
    </source>
</reference>
<evidence type="ECO:0000256" key="2">
    <source>
        <dbReference type="PROSITE-ProRule" id="PRU01282"/>
    </source>
</evidence>
<evidence type="ECO:0000313" key="4">
    <source>
        <dbReference type="Proteomes" id="UP000235803"/>
    </source>
</evidence>
<protein>
    <submittedName>
        <fullName evidence="3">Arsenate reductase family protein</fullName>
    </submittedName>
</protein>
<dbReference type="Pfam" id="PF03960">
    <property type="entry name" value="ArsC"/>
    <property type="match status" value="1"/>
</dbReference>
<dbReference type="SUPFAM" id="SSF52833">
    <property type="entry name" value="Thioredoxin-like"/>
    <property type="match status" value="1"/>
</dbReference>
<dbReference type="PROSITE" id="PS51354">
    <property type="entry name" value="GLUTAREDOXIN_2"/>
    <property type="match status" value="1"/>
</dbReference>
<comment type="caution">
    <text evidence="3">The sequence shown here is derived from an EMBL/GenBank/DDBJ whole genome shotgun (WGS) entry which is preliminary data.</text>
</comment>
<dbReference type="InterPro" id="IPR006660">
    <property type="entry name" value="Arsenate_reductase-like"/>
</dbReference>
<organism evidence="3 4">
    <name type="scientific">Billgrantia endophytica</name>
    <dbReference type="NCBI Taxonomy" id="2033802"/>
    <lineage>
        <taxon>Bacteria</taxon>
        <taxon>Pseudomonadati</taxon>
        <taxon>Pseudomonadota</taxon>
        <taxon>Gammaproteobacteria</taxon>
        <taxon>Oceanospirillales</taxon>
        <taxon>Halomonadaceae</taxon>
        <taxon>Billgrantia</taxon>
    </lineage>
</organism>
<dbReference type="EMBL" id="PNRF01000032">
    <property type="protein sequence ID" value="PMR73766.1"/>
    <property type="molecule type" value="Genomic_DNA"/>
</dbReference>
<dbReference type="Proteomes" id="UP000235803">
    <property type="component" value="Unassembled WGS sequence"/>
</dbReference>
<dbReference type="InterPro" id="IPR006503">
    <property type="entry name" value="Nase-assoc"/>
</dbReference>
<accession>A0A2N7U004</accession>
<dbReference type="Gene3D" id="3.40.30.10">
    <property type="entry name" value="Glutaredoxin"/>
    <property type="match status" value="1"/>
</dbReference>